<sequence length="888" mass="100752">MDFCKDYPLPDWTSGFEQRMTLVSQLPYEEYTGFLEKSASDTNEYKLIRLPNNLVVTCVNNAEAEMAAATLSVDVGANMDPIELQGLAHFLEHMLFMANENEYMSFISEHGGRRNASTGFSRTRYYFGVANDAFEEALDRFSSFFTGPLFKKECVDRELCAVDSEFKGLLNSDFWRYHQLSCELSSSGHPISKFMVGSIETLKQSANNNGLVLHEELLKFYNKYYSSDIMKLVVCGNHSLDQLVEWAASKFSGIKRKGDNVQRDYSHPVTAEFLGKTVYYETVDNVNAISIEFPVPNVKALYRNDPFKYIGHLIGNEGQGSLLAYLKKQGWATGFEAWSTSDQNKGYNDFGITINATPSGLENYANILRAVFSYVQMLITGGPQEWVQQEISSMKRVQFDYRAKTSALTLALGHMHIIHNEYIAPEHVLSKDNLYESFNYEDIIHCLSYITPSNFRAFLGAAKHASVDCSKVEPYFGTKYHVASISGDLLNELASDRICSNAFSLPEENSFIPTDFTIKDPNMLSYDVVLRPILLKLNNDLELWFKQDDQFNLPKGCIRLLIEIPTVNSSPQNHIMILEGFVHDGFFSQLRTKHQLGYRVRAYSEDPPVARGKLYLRVEGESNPMYVTMHINKFINDMQQKVKDMTDEQFANRVLALVQTYQERIKSIDREAESYSRKVKEGTYDFGCRDEYVKLLKTLAKDELLEFWNKYINPSTAAAYTRVDVQMWSTKIWKPTVDDLKQYSVKTLGLFGCLHSEGNIALDIGKVDEFVKLEIAACNGQANDADDSVNTLVEVLKRVSLSESGASYTVGESEERAIHTATALELAIKDHATFGNYSQVSRTNFATIGMSKTPDGMWLLEDYKRFQATQQLFGSPLPVEELVPKHHD</sequence>
<dbReference type="EMBL" id="JANBVB010000004">
    <property type="protein sequence ID" value="KAJ2900581.1"/>
    <property type="molecule type" value="Genomic_DNA"/>
</dbReference>
<organism evidence="1 2">
    <name type="scientific">Coemansia aciculifera</name>
    <dbReference type="NCBI Taxonomy" id="417176"/>
    <lineage>
        <taxon>Eukaryota</taxon>
        <taxon>Fungi</taxon>
        <taxon>Fungi incertae sedis</taxon>
        <taxon>Zoopagomycota</taxon>
        <taxon>Kickxellomycotina</taxon>
        <taxon>Kickxellomycetes</taxon>
        <taxon>Kickxellales</taxon>
        <taxon>Kickxellaceae</taxon>
        <taxon>Coemansia</taxon>
    </lineage>
</organism>
<name>A0ACC1M944_9FUNG</name>
<dbReference type="EC" id="3.4.24.56" evidence="1"/>
<keyword evidence="1" id="KW-0378">Hydrolase</keyword>
<keyword evidence="1" id="KW-0645">Protease</keyword>
<proteinExistence type="predicted"/>
<dbReference type="Proteomes" id="UP001139981">
    <property type="component" value="Unassembled WGS sequence"/>
</dbReference>
<protein>
    <submittedName>
        <fullName evidence="1">Metalloprotease</fullName>
        <ecNumber evidence="1">3.4.24.56</ecNumber>
    </submittedName>
</protein>
<gene>
    <name evidence="1" type="primary">STE23_2</name>
    <name evidence="1" type="ORF">IWW38_000458</name>
</gene>
<keyword evidence="1" id="KW-0482">Metalloprotease</keyword>
<reference evidence="1" key="1">
    <citation type="submission" date="2022-07" db="EMBL/GenBank/DDBJ databases">
        <title>Phylogenomic reconstructions and comparative analyses of Kickxellomycotina fungi.</title>
        <authorList>
            <person name="Reynolds N.K."/>
            <person name="Stajich J.E."/>
            <person name="Barry K."/>
            <person name="Grigoriev I.V."/>
            <person name="Crous P."/>
            <person name="Smith M.E."/>
        </authorList>
    </citation>
    <scope>NUCLEOTIDE SEQUENCE</scope>
    <source>
        <strain evidence="1">CBS 190363</strain>
    </source>
</reference>
<evidence type="ECO:0000313" key="2">
    <source>
        <dbReference type="Proteomes" id="UP001139981"/>
    </source>
</evidence>
<accession>A0ACC1M944</accession>
<comment type="caution">
    <text evidence="1">The sequence shown here is derived from an EMBL/GenBank/DDBJ whole genome shotgun (WGS) entry which is preliminary data.</text>
</comment>
<keyword evidence="2" id="KW-1185">Reference proteome</keyword>
<evidence type="ECO:0000313" key="1">
    <source>
        <dbReference type="EMBL" id="KAJ2900581.1"/>
    </source>
</evidence>